<dbReference type="AlphaFoldDB" id="U5W322"/>
<dbReference type="OrthoDB" id="3828153at2"/>
<organism evidence="1 2">
    <name type="scientific">Actinoplanes friuliensis DSM 7358</name>
    <dbReference type="NCBI Taxonomy" id="1246995"/>
    <lineage>
        <taxon>Bacteria</taxon>
        <taxon>Bacillati</taxon>
        <taxon>Actinomycetota</taxon>
        <taxon>Actinomycetes</taxon>
        <taxon>Micromonosporales</taxon>
        <taxon>Micromonosporaceae</taxon>
        <taxon>Actinoplanes</taxon>
    </lineage>
</organism>
<reference evidence="1 2" key="1">
    <citation type="journal article" date="2014" name="J. Biotechnol.">
        <title>Complete genome sequence of the actinobacterium Actinoplanes friuliensis HAG 010964, producer of the lipopeptide antibiotic friulimycin.</title>
        <authorList>
            <person name="Ruckert C."/>
            <person name="Szczepanowski R."/>
            <person name="Albersmeier A."/>
            <person name="Goesmann A."/>
            <person name="Fischer N."/>
            <person name="Steinkamper A."/>
            <person name="Puhler A."/>
            <person name="Biener R."/>
            <person name="Schwartz D."/>
            <person name="Kalinowski J."/>
        </authorList>
    </citation>
    <scope>NUCLEOTIDE SEQUENCE [LARGE SCALE GENOMIC DNA]</scope>
    <source>
        <strain evidence="1 2">DSM 7358</strain>
    </source>
</reference>
<dbReference type="eggNOG" id="ENOG5030BCD">
    <property type="taxonomic scope" value="Bacteria"/>
</dbReference>
<dbReference type="PATRIC" id="fig|1246995.3.peg.4110"/>
<name>U5W322_9ACTN</name>
<dbReference type="STRING" id="1246995.AFR_20270"/>
<dbReference type="HOGENOM" id="CLU_801252_0_0_11"/>
<dbReference type="Proteomes" id="UP000017746">
    <property type="component" value="Chromosome"/>
</dbReference>
<accession>U5W322</accession>
<keyword evidence="2" id="KW-1185">Reference proteome</keyword>
<sequence>MIFKRRAKGDPATAVTAFWTWWATGRSRVEQAIAGGSWGPVLIDEINALVTAIDPGLAWEFGAGTASQHLLVVTANGDRALRAAAERWRRAGPAPDTAFGYAASRQANPSALDSRLDLDGHRFELGALRFAADVDDDAVQVDVCVWHPAFPDLPDTTRVQIAFLALDWLLGEDGVEIWVREIDTTGEEGPDLTGAELAATVAALMPAGGEPQWTVLSGNRGGRPVLASVCVPLKAARWPAADTHVRLDVPFRSANAGGLPVDGSLAALHAFEDRLFAYADGPVLVAHESADGVRTYHLYADRQAAVDALAPITASWPEGRVRTTVTPDPAWKGVSHLA</sequence>
<evidence type="ECO:0000313" key="1">
    <source>
        <dbReference type="EMBL" id="AGZ42326.1"/>
    </source>
</evidence>
<dbReference type="KEGG" id="afs:AFR_20270"/>
<protein>
    <recommendedName>
        <fullName evidence="3">DUF695 domain-containing protein</fullName>
    </recommendedName>
</protein>
<proteinExistence type="predicted"/>
<dbReference type="RefSeq" id="WP_023362698.1">
    <property type="nucleotide sequence ID" value="NC_022657.1"/>
</dbReference>
<dbReference type="EMBL" id="CP006272">
    <property type="protein sequence ID" value="AGZ42326.1"/>
    <property type="molecule type" value="Genomic_DNA"/>
</dbReference>
<evidence type="ECO:0000313" key="2">
    <source>
        <dbReference type="Proteomes" id="UP000017746"/>
    </source>
</evidence>
<evidence type="ECO:0008006" key="3">
    <source>
        <dbReference type="Google" id="ProtNLM"/>
    </source>
</evidence>
<gene>
    <name evidence="1" type="ORF">AFR_20270</name>
</gene>